<keyword evidence="1" id="KW-1133">Transmembrane helix</keyword>
<evidence type="ECO:0008006" key="4">
    <source>
        <dbReference type="Google" id="ProtNLM"/>
    </source>
</evidence>
<proteinExistence type="predicted"/>
<evidence type="ECO:0000313" key="3">
    <source>
        <dbReference type="Proteomes" id="UP000249340"/>
    </source>
</evidence>
<dbReference type="OrthoDB" id="3686068at2"/>
<keyword evidence="1" id="KW-0472">Membrane</keyword>
<dbReference type="Proteomes" id="UP000249340">
    <property type="component" value="Chromosome"/>
</dbReference>
<dbReference type="KEGG" id="stri:C7M71_013035"/>
<organism evidence="2 3">
    <name type="scientific">Peterkaempfera bronchialis</name>
    <dbReference type="NCBI Taxonomy" id="2126346"/>
    <lineage>
        <taxon>Bacteria</taxon>
        <taxon>Bacillati</taxon>
        <taxon>Actinomycetota</taxon>
        <taxon>Actinomycetes</taxon>
        <taxon>Kitasatosporales</taxon>
        <taxon>Streptomycetaceae</taxon>
        <taxon>Peterkaempfera</taxon>
    </lineage>
</organism>
<gene>
    <name evidence="2" type="ORF">C7M71_013035</name>
</gene>
<evidence type="ECO:0000256" key="1">
    <source>
        <dbReference type="SAM" id="Phobius"/>
    </source>
</evidence>
<reference evidence="3" key="1">
    <citation type="submission" date="2018-07" db="EMBL/GenBank/DDBJ databases">
        <title>Streptacidiphilus bronchialis DSM 106435 chromosome.</title>
        <authorList>
            <person name="Batra D."/>
            <person name="Gulvik C.A."/>
        </authorList>
    </citation>
    <scope>NUCLEOTIDE SEQUENCE [LARGE SCALE GENOMIC DNA]</scope>
    <source>
        <strain evidence="3">DSM 106435</strain>
    </source>
</reference>
<protein>
    <recommendedName>
        <fullName evidence="4">LigA protein</fullName>
    </recommendedName>
</protein>
<keyword evidence="1" id="KW-0812">Transmembrane</keyword>
<keyword evidence="3" id="KW-1185">Reference proteome</keyword>
<evidence type="ECO:0000313" key="2">
    <source>
        <dbReference type="EMBL" id="AXI78230.1"/>
    </source>
</evidence>
<feature type="transmembrane region" description="Helical" evidence="1">
    <location>
        <begin position="47"/>
        <end position="70"/>
    </location>
</feature>
<name>A0A345SWX5_9ACTN</name>
<dbReference type="EMBL" id="CP031264">
    <property type="protein sequence ID" value="AXI78230.1"/>
    <property type="molecule type" value="Genomic_DNA"/>
</dbReference>
<dbReference type="AlphaFoldDB" id="A0A345SWX5"/>
<sequence>MPMDGSSFEDELGQALRRTGDAFQADSHALVSAGVARGRRIRRRRRAGIAGGVTALALVGVGGAVVPGLMSSGSPASAPTAVASSVQAAASTPSRPAGRSVSDKEMVRLLRGLLPKGKVSETSGRGVSSDQKTPLGASAQAVFDDGQGAAQVAVLLNRQPTPVSDDDVSCPDKAHNPYDQCTRTLLPGGLVLVVDKGYEYAAQPDGTKLWTATLTAEDGRQIAFSEWNAPAEKGVPASRPAPPLTTAQMTRLVTSGVWDRVFKAFPSTDSAPTTPPRSPAEPTKQEILTTLKQLLPAGLKVSGEGGQETGYAMLTVDDGHGRTLVEVNVQRWQPDDADFAERYAGGGTTPDGTRYTIRQEGSEKGGSGAVQWVADTFRPDGLRVVVMELNAASYGVAATRETPAIPVDRLKAIALDGAWGK</sequence>
<accession>A0A345SWX5</accession>